<accession>A0ABQ7F732</accession>
<dbReference type="Proteomes" id="UP000266723">
    <property type="component" value="Unassembled WGS sequence"/>
</dbReference>
<reference evidence="2 3" key="1">
    <citation type="journal article" date="2020" name="BMC Genomics">
        <title>Intraspecific diversification of the crop wild relative Brassica cretica Lam. using demographic model selection.</title>
        <authorList>
            <person name="Kioukis A."/>
            <person name="Michalopoulou V.A."/>
            <person name="Briers L."/>
            <person name="Pirintsos S."/>
            <person name="Studholme D.J."/>
            <person name="Pavlidis P."/>
            <person name="Sarris P.F."/>
        </authorList>
    </citation>
    <scope>NUCLEOTIDE SEQUENCE [LARGE SCALE GENOMIC DNA]</scope>
    <source>
        <strain evidence="3">cv. PFS-1207/04</strain>
    </source>
</reference>
<feature type="compositionally biased region" description="Basic and acidic residues" evidence="1">
    <location>
        <begin position="1"/>
        <end position="15"/>
    </location>
</feature>
<evidence type="ECO:0000313" key="3">
    <source>
        <dbReference type="Proteomes" id="UP000266723"/>
    </source>
</evidence>
<feature type="region of interest" description="Disordered" evidence="1">
    <location>
        <begin position="1"/>
        <end position="45"/>
    </location>
</feature>
<protein>
    <submittedName>
        <fullName evidence="2">Uncharacterized protein</fullName>
    </submittedName>
</protein>
<name>A0ABQ7F732_BRACR</name>
<feature type="compositionally biased region" description="Polar residues" evidence="1">
    <location>
        <begin position="18"/>
        <end position="31"/>
    </location>
</feature>
<evidence type="ECO:0000313" key="2">
    <source>
        <dbReference type="EMBL" id="KAF3611783.1"/>
    </source>
</evidence>
<keyword evidence="3" id="KW-1185">Reference proteome</keyword>
<evidence type="ECO:0000256" key="1">
    <source>
        <dbReference type="SAM" id="MobiDB-lite"/>
    </source>
</evidence>
<organism evidence="2 3">
    <name type="scientific">Brassica cretica</name>
    <name type="common">Mustard</name>
    <dbReference type="NCBI Taxonomy" id="69181"/>
    <lineage>
        <taxon>Eukaryota</taxon>
        <taxon>Viridiplantae</taxon>
        <taxon>Streptophyta</taxon>
        <taxon>Embryophyta</taxon>
        <taxon>Tracheophyta</taxon>
        <taxon>Spermatophyta</taxon>
        <taxon>Magnoliopsida</taxon>
        <taxon>eudicotyledons</taxon>
        <taxon>Gunneridae</taxon>
        <taxon>Pentapetalae</taxon>
        <taxon>rosids</taxon>
        <taxon>malvids</taxon>
        <taxon>Brassicales</taxon>
        <taxon>Brassicaceae</taxon>
        <taxon>Brassiceae</taxon>
        <taxon>Brassica</taxon>
    </lineage>
</organism>
<dbReference type="EMBL" id="QGKV02000297">
    <property type="protein sequence ID" value="KAF3611783.1"/>
    <property type="molecule type" value="Genomic_DNA"/>
</dbReference>
<gene>
    <name evidence="2" type="ORF">DY000_02048912</name>
</gene>
<comment type="caution">
    <text evidence="2">The sequence shown here is derived from an EMBL/GenBank/DDBJ whole genome shotgun (WGS) entry which is preliminary data.</text>
</comment>
<sequence>MDPGRRNTEVSRRLDQPGSPSWQAGCTSNSPVRRVGSTSLPSSRPRSSLFLDCIELAHVSSRSESPLEFYNLETEKINVRFGGFRLLELGNSPTALAAEAFIISENPGPQEKLGFLDFPPITKIDAAKRLIKTTSGNTKDKIAVRNNAGKTTPAATAPMVNDYANATVLKKIENLIATFRNWKNNDNQFALSLSKHKGKL</sequence>
<proteinExistence type="predicted"/>